<feature type="domain" description="DinB-like" evidence="1">
    <location>
        <begin position="40"/>
        <end position="163"/>
    </location>
</feature>
<dbReference type="InterPro" id="IPR024775">
    <property type="entry name" value="DinB-like"/>
</dbReference>
<dbReference type="Gene3D" id="1.20.120.450">
    <property type="entry name" value="dinb family like domain"/>
    <property type="match status" value="1"/>
</dbReference>
<dbReference type="SUPFAM" id="SSF109854">
    <property type="entry name" value="DinB/YfiT-like putative metalloenzymes"/>
    <property type="match status" value="1"/>
</dbReference>
<comment type="caution">
    <text evidence="2">The sequence shown here is derived from an EMBL/GenBank/DDBJ whole genome shotgun (WGS) entry which is preliminary data.</text>
</comment>
<evidence type="ECO:0000313" key="3">
    <source>
        <dbReference type="Proteomes" id="UP000609323"/>
    </source>
</evidence>
<evidence type="ECO:0000259" key="1">
    <source>
        <dbReference type="Pfam" id="PF12867"/>
    </source>
</evidence>
<proteinExistence type="predicted"/>
<dbReference type="Proteomes" id="UP000609323">
    <property type="component" value="Unassembled WGS sequence"/>
</dbReference>
<reference evidence="3" key="1">
    <citation type="journal article" date="2019" name="Int. J. Syst. Evol. Microbiol.">
        <title>The Global Catalogue of Microorganisms (GCM) 10K type strain sequencing project: providing services to taxonomists for standard genome sequencing and annotation.</title>
        <authorList>
            <consortium name="The Broad Institute Genomics Platform"/>
            <consortium name="The Broad Institute Genome Sequencing Center for Infectious Disease"/>
            <person name="Wu L."/>
            <person name="Ma J."/>
        </authorList>
    </citation>
    <scope>NUCLEOTIDE SEQUENCE [LARGE SCALE GENOMIC DNA]</scope>
    <source>
        <strain evidence="3">CGMCC 1.15044</strain>
    </source>
</reference>
<name>A0ABQ1GMG8_9BACL</name>
<protein>
    <recommendedName>
        <fullName evidence="1">DinB-like domain-containing protein</fullName>
    </recommendedName>
</protein>
<dbReference type="InterPro" id="IPR034660">
    <property type="entry name" value="DinB/YfiT-like"/>
</dbReference>
<gene>
    <name evidence="2" type="ORF">GCM10010917_34670</name>
</gene>
<organism evidence="2 3">
    <name type="scientific">Paenibacillus physcomitrellae</name>
    <dbReference type="NCBI Taxonomy" id="1619311"/>
    <lineage>
        <taxon>Bacteria</taxon>
        <taxon>Bacillati</taxon>
        <taxon>Bacillota</taxon>
        <taxon>Bacilli</taxon>
        <taxon>Bacillales</taxon>
        <taxon>Paenibacillaceae</taxon>
        <taxon>Paenibacillus</taxon>
    </lineage>
</organism>
<accession>A0ABQ1GMG8</accession>
<dbReference type="RefSeq" id="WP_094094262.1">
    <property type="nucleotide sequence ID" value="NZ_BMHF01000014.1"/>
</dbReference>
<dbReference type="EMBL" id="BMHF01000014">
    <property type="protein sequence ID" value="GGA46427.1"/>
    <property type="molecule type" value="Genomic_DNA"/>
</dbReference>
<sequence>MVNRPLPEEYPAYYAGYIAKVPDGEITDLLAGKLNEVGDWIDGLPEELGETRYAPDKWTFKEVLGHMIDTERVMSYRLLCVARGDQTPLPGFDENEYVKNAAVVSRTFEEIAKEYTAVRTATLTLLSGLSEEAWPREGMVNGNPATVRALAYIIAGHELHTLGILKERYLKK</sequence>
<keyword evidence="3" id="KW-1185">Reference proteome</keyword>
<evidence type="ECO:0000313" key="2">
    <source>
        <dbReference type="EMBL" id="GGA46427.1"/>
    </source>
</evidence>
<dbReference type="Pfam" id="PF12867">
    <property type="entry name" value="DinB_2"/>
    <property type="match status" value="1"/>
</dbReference>